<feature type="compositionally biased region" description="Pro residues" evidence="1">
    <location>
        <begin position="1"/>
        <end position="11"/>
    </location>
</feature>
<evidence type="ECO:0000313" key="3">
    <source>
        <dbReference type="Proteomes" id="UP000001312"/>
    </source>
</evidence>
<dbReference type="Proteomes" id="UP000001312">
    <property type="component" value="Unassembled WGS sequence"/>
</dbReference>
<evidence type="ECO:0000256" key="1">
    <source>
        <dbReference type="SAM" id="MobiDB-lite"/>
    </source>
</evidence>
<sequence length="166" mass="18654">MPRKPTSPPCTHPHLLTTSHSSTSSTFSRASPSRRAAAASESGIHKPEITDTNFHRFVSDRECASTFPGPLVLDGDDLEREPRQMGQSFRAWERARWRNFVGKEWEGKGKVGEDGGKGKGKRKRGDAIENGGEGAEWETAKSLRSPRFRYRYVTFRCIRIVNTCKS</sequence>
<dbReference type="AlphaFoldDB" id="A7E4V0"/>
<dbReference type="KEGG" id="ssl:SS1G_00322"/>
<accession>A7E4V0</accession>
<protein>
    <submittedName>
        <fullName evidence="2">Uncharacterized protein</fullName>
    </submittedName>
</protein>
<feature type="region of interest" description="Disordered" evidence="1">
    <location>
        <begin position="106"/>
        <end position="138"/>
    </location>
</feature>
<gene>
    <name evidence="2" type="ORF">SS1G_00322</name>
</gene>
<organism evidence="2 3">
    <name type="scientific">Sclerotinia sclerotiorum (strain ATCC 18683 / 1980 / Ss-1)</name>
    <name type="common">White mold</name>
    <name type="synonym">Whetzelinia sclerotiorum</name>
    <dbReference type="NCBI Taxonomy" id="665079"/>
    <lineage>
        <taxon>Eukaryota</taxon>
        <taxon>Fungi</taxon>
        <taxon>Dikarya</taxon>
        <taxon>Ascomycota</taxon>
        <taxon>Pezizomycotina</taxon>
        <taxon>Leotiomycetes</taxon>
        <taxon>Helotiales</taxon>
        <taxon>Sclerotiniaceae</taxon>
        <taxon>Sclerotinia</taxon>
    </lineage>
</organism>
<feature type="compositionally biased region" description="Low complexity" evidence="1">
    <location>
        <begin position="12"/>
        <end position="40"/>
    </location>
</feature>
<dbReference type="HOGENOM" id="CLU_1603720_0_0_1"/>
<keyword evidence="3" id="KW-1185">Reference proteome</keyword>
<reference evidence="3" key="1">
    <citation type="journal article" date="2011" name="PLoS Genet.">
        <title>Genomic analysis of the necrotrophic fungal pathogens Sclerotinia sclerotiorum and Botrytis cinerea.</title>
        <authorList>
            <person name="Amselem J."/>
            <person name="Cuomo C.A."/>
            <person name="van Kan J.A."/>
            <person name="Viaud M."/>
            <person name="Benito E.P."/>
            <person name="Couloux A."/>
            <person name="Coutinho P.M."/>
            <person name="de Vries R.P."/>
            <person name="Dyer P.S."/>
            <person name="Fillinger S."/>
            <person name="Fournier E."/>
            <person name="Gout L."/>
            <person name="Hahn M."/>
            <person name="Kohn L."/>
            <person name="Lapalu N."/>
            <person name="Plummer K.M."/>
            <person name="Pradier J.M."/>
            <person name="Quevillon E."/>
            <person name="Sharon A."/>
            <person name="Simon A."/>
            <person name="ten Have A."/>
            <person name="Tudzynski B."/>
            <person name="Tudzynski P."/>
            <person name="Wincker P."/>
            <person name="Andrew M."/>
            <person name="Anthouard V."/>
            <person name="Beever R.E."/>
            <person name="Beffa R."/>
            <person name="Benoit I."/>
            <person name="Bouzid O."/>
            <person name="Brault B."/>
            <person name="Chen Z."/>
            <person name="Choquer M."/>
            <person name="Collemare J."/>
            <person name="Cotton P."/>
            <person name="Danchin E.G."/>
            <person name="Da Silva C."/>
            <person name="Gautier A."/>
            <person name="Giraud C."/>
            <person name="Giraud T."/>
            <person name="Gonzalez C."/>
            <person name="Grossetete S."/>
            <person name="Guldener U."/>
            <person name="Henrissat B."/>
            <person name="Howlett B.J."/>
            <person name="Kodira C."/>
            <person name="Kretschmer M."/>
            <person name="Lappartient A."/>
            <person name="Leroch M."/>
            <person name="Levis C."/>
            <person name="Mauceli E."/>
            <person name="Neuveglise C."/>
            <person name="Oeser B."/>
            <person name="Pearson M."/>
            <person name="Poulain J."/>
            <person name="Poussereau N."/>
            <person name="Quesneville H."/>
            <person name="Rascle C."/>
            <person name="Schumacher J."/>
            <person name="Segurens B."/>
            <person name="Sexton A."/>
            <person name="Silva E."/>
            <person name="Sirven C."/>
            <person name="Soanes D.M."/>
            <person name="Talbot N.J."/>
            <person name="Templeton M."/>
            <person name="Yandava C."/>
            <person name="Yarden O."/>
            <person name="Zeng Q."/>
            <person name="Rollins J.A."/>
            <person name="Lebrun M.H."/>
            <person name="Dickman M."/>
        </authorList>
    </citation>
    <scope>NUCLEOTIDE SEQUENCE [LARGE SCALE GENOMIC DNA]</scope>
    <source>
        <strain evidence="3">ATCC 18683 / 1980 / Ss-1</strain>
    </source>
</reference>
<feature type="compositionally biased region" description="Basic and acidic residues" evidence="1">
    <location>
        <begin position="106"/>
        <end position="117"/>
    </location>
</feature>
<dbReference type="GeneID" id="5494882"/>
<proteinExistence type="predicted"/>
<name>A7E4V0_SCLS1</name>
<evidence type="ECO:0000313" key="2">
    <source>
        <dbReference type="EMBL" id="EDN90922.1"/>
    </source>
</evidence>
<dbReference type="InParanoid" id="A7E4V0"/>
<dbReference type="RefSeq" id="XP_001598236.1">
    <property type="nucleotide sequence ID" value="XM_001598186.1"/>
</dbReference>
<feature type="region of interest" description="Disordered" evidence="1">
    <location>
        <begin position="1"/>
        <end position="47"/>
    </location>
</feature>
<dbReference type="EMBL" id="CH476621">
    <property type="protein sequence ID" value="EDN90922.1"/>
    <property type="molecule type" value="Genomic_DNA"/>
</dbReference>